<protein>
    <submittedName>
        <fullName evidence="8">ItrB2</fullName>
    </submittedName>
</protein>
<name>A0A0H4UQW4_ACIBA</name>
<organism evidence="8">
    <name type="scientific">Acinetobacter baumannii</name>
    <dbReference type="NCBI Taxonomy" id="470"/>
    <lineage>
        <taxon>Bacteria</taxon>
        <taxon>Pseudomonadati</taxon>
        <taxon>Pseudomonadota</taxon>
        <taxon>Gammaproteobacteria</taxon>
        <taxon>Moraxellales</taxon>
        <taxon>Moraxellaceae</taxon>
        <taxon>Acinetobacter</taxon>
        <taxon>Acinetobacter calcoaceticus/baumannii complex</taxon>
    </lineage>
</organism>
<comment type="subcellular location">
    <subcellularLocation>
        <location evidence="1">Cell membrane</location>
        <topology evidence="1">Multi-pass membrane protein</topology>
    </subcellularLocation>
</comment>
<dbReference type="PATRIC" id="fig|470.1360.peg.3210"/>
<dbReference type="EMBL" id="KT359616">
    <property type="protein sequence ID" value="ALX38480.1"/>
    <property type="molecule type" value="Genomic_DNA"/>
</dbReference>
<keyword evidence="4" id="KW-0812">Transmembrane</keyword>
<dbReference type="InterPro" id="IPR000715">
    <property type="entry name" value="Glycosyl_transferase_4"/>
</dbReference>
<dbReference type="GO" id="GO:0044038">
    <property type="term" value="P:cell wall macromolecule biosynthetic process"/>
    <property type="evidence" value="ECO:0007669"/>
    <property type="project" value="TreeGrafter"/>
</dbReference>
<keyword evidence="6" id="KW-0472">Membrane</keyword>
<evidence type="ECO:0000256" key="5">
    <source>
        <dbReference type="ARBA" id="ARBA00022989"/>
    </source>
</evidence>
<keyword evidence="3" id="KW-0808">Transferase</keyword>
<dbReference type="GO" id="GO:0046872">
    <property type="term" value="F:metal ion binding"/>
    <property type="evidence" value="ECO:0007669"/>
    <property type="project" value="UniProtKB-KW"/>
</dbReference>
<dbReference type="AlphaFoldDB" id="A0A0H4UQW4"/>
<evidence type="ECO:0000256" key="2">
    <source>
        <dbReference type="ARBA" id="ARBA00022475"/>
    </source>
</evidence>
<keyword evidence="7" id="KW-0460">Magnesium</keyword>
<evidence type="ECO:0000256" key="6">
    <source>
        <dbReference type="ARBA" id="ARBA00023136"/>
    </source>
</evidence>
<keyword evidence="5" id="KW-1133">Transmembrane helix</keyword>
<evidence type="ECO:0000313" key="8">
    <source>
        <dbReference type="EMBL" id="ALX38480.1"/>
    </source>
</evidence>
<accession>A0A0H4UQW4</accession>
<evidence type="ECO:0000256" key="3">
    <source>
        <dbReference type="ARBA" id="ARBA00022679"/>
    </source>
</evidence>
<sequence length="336" mass="37808">MNVIISFIILFLISFVLTFSVRKYALRKNIIDLPNFRSSHMKPTPRGGGVAIVISVLMALLYSYISQFISLNDFFIIGGSCLLIALLGFCDDHAHINSMLRLSIHFITATFIVFSLNGFAQVSVFNNLNLGFFTNILAILFLVWMLNLYNFMDGINGIASIEAISVGLSLALLYSWYDINNFILLAITSIVCGFLVWNFPKAKIFMGDVGSSFLGFLFAILALYALKIDFKLFLAWIICLGVFIVDATFTIIRRILRGEKIYQAHRSHAYQYAARYFDSHTPVTLAVLIINLIWLLPCAFFVLNKAISPLVGLIIAYFPLIILAIYFNAGQLEHKT</sequence>
<feature type="binding site" evidence="7">
    <location>
        <position position="208"/>
    </location>
    <ligand>
        <name>Mg(2+)</name>
        <dbReference type="ChEBI" id="CHEBI:18420"/>
    </ligand>
</feature>
<dbReference type="PANTHER" id="PTHR22926:SF3">
    <property type="entry name" value="UNDECAPRENYL-PHOSPHATE ALPHA-N-ACETYLGLUCOSAMINYL 1-PHOSPHATE TRANSFERASE"/>
    <property type="match status" value="1"/>
</dbReference>
<dbReference type="Pfam" id="PF00953">
    <property type="entry name" value="Glycos_transf_4"/>
    <property type="match status" value="1"/>
</dbReference>
<evidence type="ECO:0000256" key="7">
    <source>
        <dbReference type="PIRSR" id="PIRSR600715-1"/>
    </source>
</evidence>
<dbReference type="eggNOG" id="COG0472">
    <property type="taxonomic scope" value="Bacteria"/>
</dbReference>
<dbReference type="GO" id="GO:0009103">
    <property type="term" value="P:lipopolysaccharide biosynthetic process"/>
    <property type="evidence" value="ECO:0007669"/>
    <property type="project" value="TreeGrafter"/>
</dbReference>
<dbReference type="GO" id="GO:0016780">
    <property type="term" value="F:phosphotransferase activity, for other substituted phosphate groups"/>
    <property type="evidence" value="ECO:0007669"/>
    <property type="project" value="InterPro"/>
</dbReference>
<evidence type="ECO:0000256" key="4">
    <source>
        <dbReference type="ARBA" id="ARBA00022692"/>
    </source>
</evidence>
<keyword evidence="2" id="KW-1003">Cell membrane</keyword>
<dbReference type="CDD" id="cd06854">
    <property type="entry name" value="GT_WbpL_WbcO_like"/>
    <property type="match status" value="1"/>
</dbReference>
<gene>
    <name evidence="8" type="primary">itrB2</name>
</gene>
<comment type="cofactor">
    <cofactor evidence="7">
        <name>Mg(2+)</name>
        <dbReference type="ChEBI" id="CHEBI:18420"/>
    </cofactor>
</comment>
<dbReference type="PANTHER" id="PTHR22926">
    <property type="entry name" value="PHOSPHO-N-ACETYLMURAMOYL-PENTAPEPTIDE-TRANSFERASE"/>
    <property type="match status" value="1"/>
</dbReference>
<feature type="binding site" evidence="7">
    <location>
        <position position="150"/>
    </location>
    <ligand>
        <name>Mg(2+)</name>
        <dbReference type="ChEBI" id="CHEBI:18420"/>
    </ligand>
</feature>
<evidence type="ECO:0000256" key="1">
    <source>
        <dbReference type="ARBA" id="ARBA00004651"/>
    </source>
</evidence>
<dbReference type="GO" id="GO:0005886">
    <property type="term" value="C:plasma membrane"/>
    <property type="evidence" value="ECO:0007669"/>
    <property type="project" value="UniProtKB-SubCell"/>
</dbReference>
<proteinExistence type="predicted"/>
<dbReference type="GO" id="GO:0071555">
    <property type="term" value="P:cell wall organization"/>
    <property type="evidence" value="ECO:0007669"/>
    <property type="project" value="TreeGrafter"/>
</dbReference>
<keyword evidence="7" id="KW-0479">Metal-binding</keyword>
<dbReference type="RefSeq" id="WP_005120676.1">
    <property type="nucleotide sequence ID" value="NZ_AP024415.1"/>
</dbReference>
<reference evidence="8" key="1">
    <citation type="submission" date="2015-08" db="EMBL/GenBank/DDBJ databases">
        <title>Repeated local emergence of carbapenem resistant Acinetobacter baumannii in a single hospital ward.</title>
        <authorList>
            <person name="Schultz M.B."/>
            <person name="Tan D.P."/>
            <person name="Hoang N.T."/>
            <person name="Ingle D."/>
            <person name="Hawkey J."/>
            <person name="Edwards D."/>
            <person name="Kenyon J.J."/>
            <person name="Hall R.M."/>
            <person name="Fournier-Level A."/>
            <person name="Baker S."/>
            <person name="Holt K.E."/>
        </authorList>
    </citation>
    <scope>NUCLEOTIDE SEQUENCE</scope>
    <source>
        <strain evidence="8">BAL_173</strain>
    </source>
</reference>